<protein>
    <submittedName>
        <fullName evidence="1">Uncharacterized protein</fullName>
    </submittedName>
</protein>
<sequence length="177" mass="19642">MPIGLHVRGCATLVLWKDNDFVIPIVNAKLLTSEFDQQLNREDSLLKNCKAEKREASASIGAPGSPVETSMLNVFSGSASLPHGTGAALRVAGFAEGRLQLGPEQLELMLVVKSLSRESRMNEQMKEREAGKKEWRKGWNVLPLVGGEGEGKKEERWSILFRLTIFSHLKLRETGEK</sequence>
<name>A0ABC8S4W8_9AQUA</name>
<evidence type="ECO:0000313" key="1">
    <source>
        <dbReference type="EMBL" id="CAK9152268.1"/>
    </source>
</evidence>
<dbReference type="AlphaFoldDB" id="A0ABC8S4W8"/>
<accession>A0ABC8S4W8</accession>
<keyword evidence="2" id="KW-1185">Reference proteome</keyword>
<organism evidence="1 2">
    <name type="scientific">Ilex paraguariensis</name>
    <name type="common">yerba mate</name>
    <dbReference type="NCBI Taxonomy" id="185542"/>
    <lineage>
        <taxon>Eukaryota</taxon>
        <taxon>Viridiplantae</taxon>
        <taxon>Streptophyta</taxon>
        <taxon>Embryophyta</taxon>
        <taxon>Tracheophyta</taxon>
        <taxon>Spermatophyta</taxon>
        <taxon>Magnoliopsida</taxon>
        <taxon>eudicotyledons</taxon>
        <taxon>Gunneridae</taxon>
        <taxon>Pentapetalae</taxon>
        <taxon>asterids</taxon>
        <taxon>campanulids</taxon>
        <taxon>Aquifoliales</taxon>
        <taxon>Aquifoliaceae</taxon>
        <taxon>Ilex</taxon>
    </lineage>
</organism>
<evidence type="ECO:0000313" key="2">
    <source>
        <dbReference type="Proteomes" id="UP001642360"/>
    </source>
</evidence>
<dbReference type="EMBL" id="CAUOFW020002252">
    <property type="protein sequence ID" value="CAK9152268.1"/>
    <property type="molecule type" value="Genomic_DNA"/>
</dbReference>
<reference evidence="1 2" key="1">
    <citation type="submission" date="2024-02" db="EMBL/GenBank/DDBJ databases">
        <authorList>
            <person name="Vignale AGUSTIN F."/>
            <person name="Sosa J E."/>
            <person name="Modenutti C."/>
        </authorList>
    </citation>
    <scope>NUCLEOTIDE SEQUENCE [LARGE SCALE GENOMIC DNA]</scope>
</reference>
<proteinExistence type="predicted"/>
<gene>
    <name evidence="1" type="ORF">ILEXP_LOCUS20483</name>
</gene>
<dbReference type="Proteomes" id="UP001642360">
    <property type="component" value="Unassembled WGS sequence"/>
</dbReference>
<comment type="caution">
    <text evidence="1">The sequence shown here is derived from an EMBL/GenBank/DDBJ whole genome shotgun (WGS) entry which is preliminary data.</text>
</comment>